<dbReference type="SUPFAM" id="SSF53850">
    <property type="entry name" value="Periplasmic binding protein-like II"/>
    <property type="match status" value="1"/>
</dbReference>
<evidence type="ECO:0000256" key="2">
    <source>
        <dbReference type="SAM" id="SignalP"/>
    </source>
</evidence>
<dbReference type="PANTHER" id="PTHR43649:SF33">
    <property type="entry name" value="POLYGALACTURONAN_RHAMNOGALACTURONAN-BINDING PROTEIN YTCQ"/>
    <property type="match status" value="1"/>
</dbReference>
<name>A0A7X0RMI5_9BACL</name>
<evidence type="ECO:0008006" key="5">
    <source>
        <dbReference type="Google" id="ProtNLM"/>
    </source>
</evidence>
<keyword evidence="1 2" id="KW-0732">Signal</keyword>
<dbReference type="Proteomes" id="UP000547209">
    <property type="component" value="Unassembled WGS sequence"/>
</dbReference>
<sequence>MKKTKASRPMSVAAALCLTAALTACSGGNSNSASPSGSAAPGGSSSPAAGAVKLSISWDQQFNGTPGVQNNPVANEIKAKTGVTMDIISSDPDKIKVMLAGGDLPDIMILPPDQAKVALDGKLVMPLDELLAKAPNISKFQTALDVINARLNNTDGHHYFLPINIAPNAKPFSNYAPWIGWYTRWDYYKEQGYPELKSYDDMIPMLADELKKHPTTDEGKKVYGLSGWTDWGLWSYYVPFVYAEGWTESTKNTTTKPDGSYVYRYAADGPFWRGVEFYNKAFRAGILDKEAFTQKYSDYQGKVKSGQLLTIHMGWELDGANAYFKAKGQDDKGFVAQVVDGATSQAYSLQSIVGLNDPWIVISKNCKDPERAIAFLDYLYSYEGSGLLSNGLKGTQWDIENGKPEFTDATIKARTEDKDFGVKTGVGLYGKLQGLGGSTVDPSTGAYLDYGLTEKYFKTKLNPLDKDYSEHYGGTYPGDAWNKLVEQGKAKSLSPAFIPALPALQSQGDDDLAKIEANIEQILIKETPKAVMAKDDAAFQKEKERILGLVNKAGMPQADAFWKKSFEDGMAKYKELVGDVK</sequence>
<dbReference type="AlphaFoldDB" id="A0A7X0RMI5"/>
<dbReference type="PANTHER" id="PTHR43649">
    <property type="entry name" value="ARABINOSE-BINDING PROTEIN-RELATED"/>
    <property type="match status" value="1"/>
</dbReference>
<protein>
    <recommendedName>
        <fullName evidence="5">Extracellular solute-binding protein</fullName>
    </recommendedName>
</protein>
<reference evidence="3 4" key="1">
    <citation type="submission" date="2020-08" db="EMBL/GenBank/DDBJ databases">
        <title>Cohnella phylogeny.</title>
        <authorList>
            <person name="Dunlap C."/>
        </authorList>
    </citation>
    <scope>NUCLEOTIDE SEQUENCE [LARGE SCALE GENOMIC DNA]</scope>
    <source>
        <strain evidence="3 4">DSM 28246</strain>
    </source>
</reference>
<proteinExistence type="predicted"/>
<evidence type="ECO:0000313" key="3">
    <source>
        <dbReference type="EMBL" id="MBB6670217.1"/>
    </source>
</evidence>
<feature type="chain" id="PRO_5038788552" description="Extracellular solute-binding protein" evidence="2">
    <location>
        <begin position="27"/>
        <end position="581"/>
    </location>
</feature>
<dbReference type="RefSeq" id="WP_185141660.1">
    <property type="nucleotide sequence ID" value="NZ_JACJVP010000007.1"/>
</dbReference>
<dbReference type="InterPro" id="IPR050490">
    <property type="entry name" value="Bact_solute-bd_prot1"/>
</dbReference>
<evidence type="ECO:0000256" key="1">
    <source>
        <dbReference type="ARBA" id="ARBA00022729"/>
    </source>
</evidence>
<evidence type="ECO:0000313" key="4">
    <source>
        <dbReference type="Proteomes" id="UP000547209"/>
    </source>
</evidence>
<gene>
    <name evidence="3" type="ORF">H7C19_05905</name>
</gene>
<comment type="caution">
    <text evidence="3">The sequence shown here is derived from an EMBL/GenBank/DDBJ whole genome shotgun (WGS) entry which is preliminary data.</text>
</comment>
<accession>A0A7X0RMI5</accession>
<keyword evidence="4" id="KW-1185">Reference proteome</keyword>
<organism evidence="3 4">
    <name type="scientific">Cohnella nanjingensis</name>
    <dbReference type="NCBI Taxonomy" id="1387779"/>
    <lineage>
        <taxon>Bacteria</taxon>
        <taxon>Bacillati</taxon>
        <taxon>Bacillota</taxon>
        <taxon>Bacilli</taxon>
        <taxon>Bacillales</taxon>
        <taxon>Paenibacillaceae</taxon>
        <taxon>Cohnella</taxon>
    </lineage>
</organism>
<dbReference type="Gene3D" id="3.40.190.10">
    <property type="entry name" value="Periplasmic binding protein-like II"/>
    <property type="match status" value="2"/>
</dbReference>
<feature type="signal peptide" evidence="2">
    <location>
        <begin position="1"/>
        <end position="26"/>
    </location>
</feature>
<dbReference type="EMBL" id="JACJVP010000007">
    <property type="protein sequence ID" value="MBB6670217.1"/>
    <property type="molecule type" value="Genomic_DNA"/>
</dbReference>
<dbReference type="PROSITE" id="PS51257">
    <property type="entry name" value="PROKAR_LIPOPROTEIN"/>
    <property type="match status" value="1"/>
</dbReference>